<keyword evidence="5" id="KW-1185">Reference proteome</keyword>
<keyword evidence="2" id="KW-1134">Transmembrane beta strand</keyword>
<dbReference type="AlphaFoldDB" id="A0A5R8M7S7"/>
<keyword evidence="2 3" id="KW-0472">Membrane</keyword>
<evidence type="ECO:0000313" key="4">
    <source>
        <dbReference type="EMBL" id="TLF45555.1"/>
    </source>
</evidence>
<comment type="similarity">
    <text evidence="1 2">Belongs to the outer membrane factor (OMF) (TC 1.B.17) family.</text>
</comment>
<dbReference type="EMBL" id="VBUK01000002">
    <property type="protein sequence ID" value="TLF45555.1"/>
    <property type="molecule type" value="Genomic_DNA"/>
</dbReference>
<dbReference type="Proteomes" id="UP000308382">
    <property type="component" value="Unassembled WGS sequence"/>
</dbReference>
<accession>A0A5R8M7S7</accession>
<dbReference type="Gene3D" id="1.20.1600.10">
    <property type="entry name" value="Outer membrane efflux proteins (OEP)"/>
    <property type="match status" value="1"/>
</dbReference>
<dbReference type="GO" id="GO:0015562">
    <property type="term" value="F:efflux transmembrane transporter activity"/>
    <property type="evidence" value="ECO:0007669"/>
    <property type="project" value="InterPro"/>
</dbReference>
<feature type="transmembrane region" description="Helical" evidence="3">
    <location>
        <begin position="21"/>
        <end position="40"/>
    </location>
</feature>
<sequence length="517" mass="58988">MVKIPRPTCHIFQKKTPFKKISIKGNPLAYVLISVLIFIGCSPKFTNVSLPIENVQEFSTSGSMVLKDKWWTAFEDEQLNVLMDSALQSNMDLAAIWQQFMATKAVVRRQASNKWPQIDASAQTARNFPEPDFVGGENTQLGLSTSYEVDLWGRIRTAVQAEKLRADASLYDYRTAAITLSAQIASTWYQLLVAKKQLEITEEQIAVNEDIIKLIRSRFVGGQIRAVDILRQAQLLESTKEQRIIFMTNVELLENQLAVLLGKQPQSPLDLESPSLPQLHELPETGLPLELVRRRPDLQRSYSLLLAADRDMASAVKSKYPRLSLSARGQLRSNNFDNLFKNWAYSIAGNLLAPLFYGGQLSAEVNRTEAIKRQRLYEYGQATLTAFQEVENGVTRDIMQKERLENIERQLDLAEKSNKQLRVEFLNGFSPYLDVLIGLDAEQQLRRDYLAAQLQQIQIRIDLYRALAGGFETDRELDIEMEMKKQNNYDQQKNTVDLFGDFTGRCCYHHAYFLNGT</sequence>
<evidence type="ECO:0000256" key="2">
    <source>
        <dbReference type="RuleBase" id="RU362097"/>
    </source>
</evidence>
<gene>
    <name evidence="4" type="ORF">FEK29_05385</name>
</gene>
<comment type="caution">
    <text evidence="4">The sequence shown here is derived from an EMBL/GenBank/DDBJ whole genome shotgun (WGS) entry which is preliminary data.</text>
</comment>
<dbReference type="SUPFAM" id="SSF56954">
    <property type="entry name" value="Outer membrane efflux proteins (OEP)"/>
    <property type="match status" value="1"/>
</dbReference>
<dbReference type="Gene3D" id="2.20.200.10">
    <property type="entry name" value="Outer membrane efflux proteins (OEP)"/>
    <property type="match status" value="1"/>
</dbReference>
<dbReference type="OrthoDB" id="9770517at2"/>
<protein>
    <submittedName>
        <fullName evidence="4">TolC family protein</fullName>
    </submittedName>
</protein>
<dbReference type="InterPro" id="IPR003423">
    <property type="entry name" value="OMP_efflux"/>
</dbReference>
<proteinExistence type="inferred from homology"/>
<reference evidence="4 5" key="1">
    <citation type="journal article" date="2017" name="Int. J. Syst. Evol. Microbiol.">
        <title>Maripseudobacter aurantiacus gen. nov., sp. nov., a novel member of the family Flavobacteriaceae isolated from a sedimentation basin.</title>
        <authorList>
            <person name="Chen C."/>
            <person name="Su Y."/>
            <person name="Tao T."/>
            <person name="Fu G."/>
            <person name="Zhang C."/>
            <person name="Sun C."/>
            <person name="Zhang X."/>
            <person name="Wu M."/>
        </authorList>
    </citation>
    <scope>NUCLEOTIDE SEQUENCE [LARGE SCALE GENOMIC DNA]</scope>
    <source>
        <strain evidence="5">CDA4</strain>
    </source>
</reference>
<dbReference type="PANTHER" id="PTHR30203">
    <property type="entry name" value="OUTER MEMBRANE CATION EFFLUX PROTEIN"/>
    <property type="match status" value="1"/>
</dbReference>
<dbReference type="InterPro" id="IPR010131">
    <property type="entry name" value="MdtP/NodT-like"/>
</dbReference>
<evidence type="ECO:0000256" key="3">
    <source>
        <dbReference type="SAM" id="Phobius"/>
    </source>
</evidence>
<dbReference type="PANTHER" id="PTHR30203:SF33">
    <property type="entry name" value="BLR4455 PROTEIN"/>
    <property type="match status" value="1"/>
</dbReference>
<keyword evidence="3" id="KW-1133">Transmembrane helix</keyword>
<dbReference type="NCBIfam" id="TIGR01845">
    <property type="entry name" value="outer_NodT"/>
    <property type="match status" value="1"/>
</dbReference>
<keyword evidence="2 3" id="KW-0812">Transmembrane</keyword>
<keyword evidence="2" id="KW-0449">Lipoprotein</keyword>
<keyword evidence="2" id="KW-0564">Palmitate</keyword>
<name>A0A5R8M7S7_9FLAO</name>
<organism evidence="4 5">
    <name type="scientific">Maribacter aurantiacus</name>
    <dbReference type="NCBI Taxonomy" id="1882343"/>
    <lineage>
        <taxon>Bacteria</taxon>
        <taxon>Pseudomonadati</taxon>
        <taxon>Bacteroidota</taxon>
        <taxon>Flavobacteriia</taxon>
        <taxon>Flavobacteriales</taxon>
        <taxon>Flavobacteriaceae</taxon>
        <taxon>Maribacter</taxon>
    </lineage>
</organism>
<evidence type="ECO:0000256" key="1">
    <source>
        <dbReference type="ARBA" id="ARBA00007613"/>
    </source>
</evidence>
<dbReference type="GO" id="GO:0005886">
    <property type="term" value="C:plasma membrane"/>
    <property type="evidence" value="ECO:0007669"/>
    <property type="project" value="UniProtKB-SubCell"/>
</dbReference>
<comment type="subcellular location">
    <subcellularLocation>
        <location evidence="2">Cell membrane</location>
        <topology evidence="2">Lipid-anchor</topology>
    </subcellularLocation>
</comment>
<dbReference type="Pfam" id="PF02321">
    <property type="entry name" value="OEP"/>
    <property type="match status" value="2"/>
</dbReference>
<evidence type="ECO:0000313" key="5">
    <source>
        <dbReference type="Proteomes" id="UP000308382"/>
    </source>
</evidence>